<accession>A0AAE0ZUP0</accession>
<reference evidence="1" key="1">
    <citation type="journal article" date="2023" name="G3 (Bethesda)">
        <title>A reference genome for the long-term kleptoplast-retaining sea slug Elysia crispata morphotype clarki.</title>
        <authorList>
            <person name="Eastman K.E."/>
            <person name="Pendleton A.L."/>
            <person name="Shaikh M.A."/>
            <person name="Suttiyut T."/>
            <person name="Ogas R."/>
            <person name="Tomko P."/>
            <person name="Gavelis G."/>
            <person name="Widhalm J.R."/>
            <person name="Wisecaver J.H."/>
        </authorList>
    </citation>
    <scope>NUCLEOTIDE SEQUENCE</scope>
    <source>
        <strain evidence="1">ECLA1</strain>
    </source>
</reference>
<proteinExistence type="predicted"/>
<organism evidence="1 2">
    <name type="scientific">Elysia crispata</name>
    <name type="common">lettuce slug</name>
    <dbReference type="NCBI Taxonomy" id="231223"/>
    <lineage>
        <taxon>Eukaryota</taxon>
        <taxon>Metazoa</taxon>
        <taxon>Spiralia</taxon>
        <taxon>Lophotrochozoa</taxon>
        <taxon>Mollusca</taxon>
        <taxon>Gastropoda</taxon>
        <taxon>Heterobranchia</taxon>
        <taxon>Euthyneura</taxon>
        <taxon>Panpulmonata</taxon>
        <taxon>Sacoglossa</taxon>
        <taxon>Placobranchoidea</taxon>
        <taxon>Plakobranchidae</taxon>
        <taxon>Elysia</taxon>
    </lineage>
</organism>
<evidence type="ECO:0000313" key="2">
    <source>
        <dbReference type="Proteomes" id="UP001283361"/>
    </source>
</evidence>
<name>A0AAE0ZUP0_9GAST</name>
<evidence type="ECO:0000313" key="1">
    <source>
        <dbReference type="EMBL" id="KAK3775732.1"/>
    </source>
</evidence>
<gene>
    <name evidence="1" type="ORF">RRG08_044790</name>
</gene>
<comment type="caution">
    <text evidence="1">The sequence shown here is derived from an EMBL/GenBank/DDBJ whole genome shotgun (WGS) entry which is preliminary data.</text>
</comment>
<keyword evidence="2" id="KW-1185">Reference proteome</keyword>
<dbReference type="AlphaFoldDB" id="A0AAE0ZUP0"/>
<protein>
    <submittedName>
        <fullName evidence="1">Uncharacterized protein</fullName>
    </submittedName>
</protein>
<dbReference type="Proteomes" id="UP001283361">
    <property type="component" value="Unassembled WGS sequence"/>
</dbReference>
<sequence length="90" mass="9776">MDPVSLFRSPTCPLFAQGPGVRLETERALLCKCVIAGHGASLSVAWYAVCQVCDCWTRSRSHVTGEWKSGAQEVLVVTAHSSILQKPFSL</sequence>
<dbReference type="EMBL" id="JAWDGP010003283">
    <property type="protein sequence ID" value="KAK3775732.1"/>
    <property type="molecule type" value="Genomic_DNA"/>
</dbReference>